<sequence>QIAVDAAHQIIVAQRLATNPADYAALLPLVDQARANLGRKHREVSGDSGFATEANLAGLADRGVRPYLSPGRIRHGETDPTAGRVLKRKPLMQAMADTIRKAGRRSRYRLRKQVVEPVFGPIKQARGFRQFLLRGLTNVRDEWPMLCTVHNLLKLHRAAP</sequence>
<comment type="caution">
    <text evidence="2">The sequence shown here is derived from an EMBL/GenBank/DDBJ whole genome shotgun (WGS) entry which is preliminary data.</text>
</comment>
<evidence type="ECO:0000313" key="2">
    <source>
        <dbReference type="EMBL" id="NKC34670.1"/>
    </source>
</evidence>
<dbReference type="Proteomes" id="UP000787635">
    <property type="component" value="Unassembled WGS sequence"/>
</dbReference>
<dbReference type="InterPro" id="IPR025668">
    <property type="entry name" value="Tnp_DDE_dom"/>
</dbReference>
<keyword evidence="3" id="KW-1185">Reference proteome</keyword>
<protein>
    <submittedName>
        <fullName evidence="2">Transposase</fullName>
    </submittedName>
</protein>
<dbReference type="PANTHER" id="PTHR33408:SF2">
    <property type="entry name" value="TRANSPOSASE DDE DOMAIN-CONTAINING PROTEIN"/>
    <property type="match status" value="1"/>
</dbReference>
<evidence type="ECO:0000313" key="3">
    <source>
        <dbReference type="Proteomes" id="UP000787635"/>
    </source>
</evidence>
<dbReference type="PANTHER" id="PTHR33408">
    <property type="entry name" value="TRANSPOSASE"/>
    <property type="match status" value="1"/>
</dbReference>
<feature type="non-terminal residue" evidence="2">
    <location>
        <position position="1"/>
    </location>
</feature>
<dbReference type="RefSeq" id="WP_168035345.1">
    <property type="nucleotide sequence ID" value="NZ_JAAVNE010000146.1"/>
</dbReference>
<name>A0ABX1EBR2_9PROT</name>
<feature type="domain" description="Transposase DDE" evidence="1">
    <location>
        <begin position="92"/>
        <end position="156"/>
    </location>
</feature>
<reference evidence="2 3" key="1">
    <citation type="submission" date="2020-03" db="EMBL/GenBank/DDBJ databases">
        <title>Roseomonas selenitidurans sp. nov. isolated from urban soil.</title>
        <authorList>
            <person name="Liu H."/>
        </authorList>
    </citation>
    <scope>NUCLEOTIDE SEQUENCE [LARGE SCALE GENOMIC DNA]</scope>
    <source>
        <strain evidence="2 3">BU-1</strain>
    </source>
</reference>
<proteinExistence type="predicted"/>
<dbReference type="EMBL" id="JAAVNE010000146">
    <property type="protein sequence ID" value="NKC34670.1"/>
    <property type="molecule type" value="Genomic_DNA"/>
</dbReference>
<organism evidence="2 3">
    <name type="scientific">Falsiroseomonas selenitidurans</name>
    <dbReference type="NCBI Taxonomy" id="2716335"/>
    <lineage>
        <taxon>Bacteria</taxon>
        <taxon>Pseudomonadati</taxon>
        <taxon>Pseudomonadota</taxon>
        <taxon>Alphaproteobacteria</taxon>
        <taxon>Acetobacterales</taxon>
        <taxon>Roseomonadaceae</taxon>
        <taxon>Falsiroseomonas</taxon>
    </lineage>
</organism>
<accession>A0ABX1EBR2</accession>
<evidence type="ECO:0000259" key="1">
    <source>
        <dbReference type="Pfam" id="PF13751"/>
    </source>
</evidence>
<gene>
    <name evidence="2" type="ORF">HEQ75_27765</name>
</gene>
<dbReference type="Pfam" id="PF13751">
    <property type="entry name" value="DDE_Tnp_1_6"/>
    <property type="match status" value="1"/>
</dbReference>